<feature type="compositionally biased region" description="Polar residues" evidence="2">
    <location>
        <begin position="642"/>
        <end position="654"/>
    </location>
</feature>
<accession>A0AAD2CDH3</accession>
<feature type="coiled-coil region" evidence="1">
    <location>
        <begin position="1231"/>
        <end position="1333"/>
    </location>
</feature>
<keyword evidence="1" id="KW-0175">Coiled coil</keyword>
<feature type="coiled-coil region" evidence="1">
    <location>
        <begin position="1161"/>
        <end position="1188"/>
    </location>
</feature>
<evidence type="ECO:0000313" key="3">
    <source>
        <dbReference type="EMBL" id="CAJ1918706.1"/>
    </source>
</evidence>
<feature type="compositionally biased region" description="Basic and acidic residues" evidence="2">
    <location>
        <begin position="656"/>
        <end position="666"/>
    </location>
</feature>
<feature type="coiled-coil region" evidence="1">
    <location>
        <begin position="1427"/>
        <end position="1454"/>
    </location>
</feature>
<feature type="region of interest" description="Disordered" evidence="2">
    <location>
        <begin position="730"/>
        <end position="749"/>
    </location>
</feature>
<feature type="coiled-coil region" evidence="1">
    <location>
        <begin position="1505"/>
        <end position="1570"/>
    </location>
</feature>
<feature type="coiled-coil region" evidence="1">
    <location>
        <begin position="780"/>
        <end position="968"/>
    </location>
</feature>
<feature type="compositionally biased region" description="Basic and acidic residues" evidence="2">
    <location>
        <begin position="689"/>
        <end position="704"/>
    </location>
</feature>
<dbReference type="Proteomes" id="UP001295423">
    <property type="component" value="Unassembled WGS sequence"/>
</dbReference>
<sequence>MVASIDSAKVRELENELNGIRSAFKQYINNTRETETGLDQELGNMNNKLVNTANANVDLANRLETMAPLISSLENSLGESKKQLLEESRLRREMEAKLKAVDGKHFAFRQEFDSLREENSTLREELDGNRSQWEEFRSIVGSNREIRTSRLGDRSVVTDDARRSDCDTISAANLTKGSSIPLDDTYLEVLDELETVTEQLISTQQKLWITEDKLGIATARIEDMEDQEQRHLNTEKKLLAAEARLRELEGNQGRLRLAEARMLQLENQMVSDETLHDRVLELEKELVAANNHIQYSNELNGTRIEECKTNARAVNHELKVKIEENEMLLEQVSHLQQHIAGEAARFEATKMMEPPGSQDQDHEVEAMRSKIDKLSQENSALKEIIIQLEKGPGTPSMPNGGGFAELKDEIENLHFELTATKDKHRLTLLENDAAWRRKLEKARGGTRSEMQAKQMTSEGKDKIVEGLQEQIKILCKERDLLEGKAIDLENENFEKDHHIQDIEGRLLDLQKEKSRLEQSIRSLKSTGQASSAIIEELKAEQGVLEAGLKAMEPLVNDCGENDTDTVSELDLIERVRKLCRSLKNSNQKPQDVDMKQIEELREELDRVTEELAASKASQKRLKRALNLRGDQEDEIDGIRSQFRLTKSGQLQQRNPYARDPEPHDEAPPGGCLRWMPNTNSLNIHSPSHCRSDPPTRDSQPHGDSSDLRWLLQRLEAVDRENRILRSSGGDEKSVKFLDGGTSLTSSRDAELRKESIRRMENYLENEKSGITRDDVESDILLKLTAERKDLQDQIVELKQALSTSELSKNESGEELKASQGEISRLRNSILSLKEAISKLRNEYNNILEEAEEREQQNRSEIAGFATQFNELVESNEELEESNNAKVKQIQTLTQEIALAQDSIHTANEKYEDAATELESAKKMVDEVRETAEQKGREVATAELRAEMREEREKERLEIKAQLEEAHRENIRLRKVMKAHGEKSFKSLQTFKMKLEDAVAKSERWQQASEKAHMEMNRMMEEEKRLKMDLEALTNELLATRDELDFANSSLTRRRTDRVKLKRSKSLGLLSTGTDEYKLYKDLHQKIQQVIAKVADVDSDSMMHSRRTEGLHLKAQLTDIDMSINKIFRENIMLEEELDYLNSTIDETREAAAKKGRREATREAWSEIRERQENDIRDFKDQFSSLVEENRYLETQLRKYETERADSDDSTSVMELGNADLWKEVELSNLEAKKLSQDCLRLRLAMESMKDEHEQVLDELKMQMRGESEGIILRLKSEVRELRSEISEMQQITDEPRRKEKEYDREIKRLVHVLSNSQKTLDKVNEERNKMAEAMKVTKSSSAQVIEKLRFKLLSSSQEIAELSSKVSDLTLTIDEQKKDLLHSQQQENQNDQEGERQEVHNNHINSSSLHEYTNELEATLKLSRDEVVRSKDELLRLKKRLKCLQKEAKEHLTALNIVKTELAKERLNRDQTIKVLEAINSRLNSVEGMTPGHELGRTTETTQMAERLEWRVEKLISIMNDAKLEKQDRMKLQVHVETSEMKFTQAKKEASRLEQEVSRLITELNTTKNKHSKANTKDDFLALDKRPRPEVATAKNKHHQQLYKDTSTTKLPLMNQALNRRPKLRTDPEPRDSMDSDIISEVASMKSTESTDYMAGLSSELIRTTAASSGEPASPQKRYETVDIRSEADCAIIDVERFQVEKRHDPPSQSDLRMDNAIYHV</sequence>
<organism evidence="3 4">
    <name type="scientific">Cylindrotheca closterium</name>
    <dbReference type="NCBI Taxonomy" id="2856"/>
    <lineage>
        <taxon>Eukaryota</taxon>
        <taxon>Sar</taxon>
        <taxon>Stramenopiles</taxon>
        <taxon>Ochrophyta</taxon>
        <taxon>Bacillariophyta</taxon>
        <taxon>Bacillariophyceae</taxon>
        <taxon>Bacillariophycidae</taxon>
        <taxon>Bacillariales</taxon>
        <taxon>Bacillariaceae</taxon>
        <taxon>Cylindrotheca</taxon>
    </lineage>
</organism>
<evidence type="ECO:0000313" key="4">
    <source>
        <dbReference type="Proteomes" id="UP001295423"/>
    </source>
</evidence>
<name>A0AAD2CDH3_9STRA</name>
<feature type="coiled-coil region" evidence="1">
    <location>
        <begin position="1015"/>
        <end position="1049"/>
    </location>
</feature>
<feature type="compositionally biased region" description="Polar residues" evidence="2">
    <location>
        <begin position="676"/>
        <end position="685"/>
    </location>
</feature>
<protein>
    <submittedName>
        <fullName evidence="3">Uncharacterized protein</fullName>
    </submittedName>
</protein>
<feature type="coiled-coil region" evidence="1">
    <location>
        <begin position="357"/>
        <end position="423"/>
    </location>
</feature>
<reference evidence="3" key="1">
    <citation type="submission" date="2023-08" db="EMBL/GenBank/DDBJ databases">
        <authorList>
            <person name="Audoor S."/>
            <person name="Bilcke G."/>
        </authorList>
    </citation>
    <scope>NUCLEOTIDE SEQUENCE</scope>
</reference>
<feature type="coiled-coil region" evidence="1">
    <location>
        <begin position="590"/>
        <end position="624"/>
    </location>
</feature>
<feature type="coiled-coil region" evidence="1">
    <location>
        <begin position="464"/>
        <end position="526"/>
    </location>
</feature>
<evidence type="ECO:0000256" key="2">
    <source>
        <dbReference type="SAM" id="MobiDB-lite"/>
    </source>
</evidence>
<evidence type="ECO:0000256" key="1">
    <source>
        <dbReference type="SAM" id="Coils"/>
    </source>
</evidence>
<keyword evidence="4" id="KW-1185">Reference proteome</keyword>
<feature type="coiled-coil region" evidence="1">
    <location>
        <begin position="224"/>
        <end position="268"/>
    </location>
</feature>
<proteinExistence type="predicted"/>
<feature type="region of interest" description="Disordered" evidence="2">
    <location>
        <begin position="638"/>
        <end position="704"/>
    </location>
</feature>
<dbReference type="EMBL" id="CAKOGP040000001">
    <property type="protein sequence ID" value="CAJ1918706.1"/>
    <property type="molecule type" value="Genomic_DNA"/>
</dbReference>
<gene>
    <name evidence="3" type="ORF">CYCCA115_LOCUS824</name>
</gene>
<comment type="caution">
    <text evidence="3">The sequence shown here is derived from an EMBL/GenBank/DDBJ whole genome shotgun (WGS) entry which is preliminary data.</text>
</comment>